<dbReference type="AlphaFoldDB" id="G2XVT0"/>
<dbReference type="InParanoid" id="G2XVT0"/>
<evidence type="ECO:0000313" key="1">
    <source>
        <dbReference type="EMBL" id="CCD44600.1"/>
    </source>
</evidence>
<accession>G2XVT0</accession>
<dbReference type="HOGENOM" id="CLU_2775630_0_0_1"/>
<reference evidence="2" key="1">
    <citation type="journal article" date="2011" name="PLoS Genet.">
        <title>Genomic analysis of the necrotrophic fungal pathogens Sclerotinia sclerotiorum and Botrytis cinerea.</title>
        <authorList>
            <person name="Amselem J."/>
            <person name="Cuomo C.A."/>
            <person name="van Kan J.A."/>
            <person name="Viaud M."/>
            <person name="Benito E.P."/>
            <person name="Couloux A."/>
            <person name="Coutinho P.M."/>
            <person name="de Vries R.P."/>
            <person name="Dyer P.S."/>
            <person name="Fillinger S."/>
            <person name="Fournier E."/>
            <person name="Gout L."/>
            <person name="Hahn M."/>
            <person name="Kohn L."/>
            <person name="Lapalu N."/>
            <person name="Plummer K.M."/>
            <person name="Pradier J.M."/>
            <person name="Quevillon E."/>
            <person name="Sharon A."/>
            <person name="Simon A."/>
            <person name="ten Have A."/>
            <person name="Tudzynski B."/>
            <person name="Tudzynski P."/>
            <person name="Wincker P."/>
            <person name="Andrew M."/>
            <person name="Anthouard V."/>
            <person name="Beever R.E."/>
            <person name="Beffa R."/>
            <person name="Benoit I."/>
            <person name="Bouzid O."/>
            <person name="Brault B."/>
            <person name="Chen Z."/>
            <person name="Choquer M."/>
            <person name="Collemare J."/>
            <person name="Cotton P."/>
            <person name="Danchin E.G."/>
            <person name="Da Silva C."/>
            <person name="Gautier A."/>
            <person name="Giraud C."/>
            <person name="Giraud T."/>
            <person name="Gonzalez C."/>
            <person name="Grossetete S."/>
            <person name="Guldener U."/>
            <person name="Henrissat B."/>
            <person name="Howlett B.J."/>
            <person name="Kodira C."/>
            <person name="Kretschmer M."/>
            <person name="Lappartient A."/>
            <person name="Leroch M."/>
            <person name="Levis C."/>
            <person name="Mauceli E."/>
            <person name="Neuveglise C."/>
            <person name="Oeser B."/>
            <person name="Pearson M."/>
            <person name="Poulain J."/>
            <person name="Poussereau N."/>
            <person name="Quesneville H."/>
            <person name="Rascle C."/>
            <person name="Schumacher J."/>
            <person name="Segurens B."/>
            <person name="Sexton A."/>
            <person name="Silva E."/>
            <person name="Sirven C."/>
            <person name="Soanes D.M."/>
            <person name="Talbot N.J."/>
            <person name="Templeton M."/>
            <person name="Yandava C."/>
            <person name="Yarden O."/>
            <person name="Zeng Q."/>
            <person name="Rollins J.A."/>
            <person name="Lebrun M.H."/>
            <person name="Dickman M."/>
        </authorList>
    </citation>
    <scope>NUCLEOTIDE SEQUENCE [LARGE SCALE GENOMIC DNA]</scope>
    <source>
        <strain evidence="2">T4</strain>
    </source>
</reference>
<gene>
    <name evidence="1" type="ORF">BofuT4_P055010.1</name>
</gene>
<dbReference type="Proteomes" id="UP000008177">
    <property type="component" value="Unplaced contigs"/>
</dbReference>
<protein>
    <submittedName>
        <fullName evidence="1">Uncharacterized protein</fullName>
    </submittedName>
</protein>
<evidence type="ECO:0000313" key="2">
    <source>
        <dbReference type="Proteomes" id="UP000008177"/>
    </source>
</evidence>
<proteinExistence type="predicted"/>
<dbReference type="EMBL" id="FQ790271">
    <property type="protein sequence ID" value="CCD44600.1"/>
    <property type="molecule type" value="Genomic_DNA"/>
</dbReference>
<sequence length="69" mass="7968">MMCLLECWSPDGTYTYMLCTLRFAVALVVTVKPKPRKGRQTRHPLPNFLSRASLSHPNWFENEALVMDV</sequence>
<organism evidence="1 2">
    <name type="scientific">Botryotinia fuckeliana (strain T4)</name>
    <name type="common">Noble rot fungus</name>
    <name type="synonym">Botrytis cinerea</name>
    <dbReference type="NCBI Taxonomy" id="999810"/>
    <lineage>
        <taxon>Eukaryota</taxon>
        <taxon>Fungi</taxon>
        <taxon>Dikarya</taxon>
        <taxon>Ascomycota</taxon>
        <taxon>Pezizomycotina</taxon>
        <taxon>Leotiomycetes</taxon>
        <taxon>Helotiales</taxon>
        <taxon>Sclerotiniaceae</taxon>
        <taxon>Botrytis</taxon>
    </lineage>
</organism>
<name>G2XVT0_BOTF4</name>